<dbReference type="AlphaFoldDB" id="A0A220UFF7"/>
<accession>A0A220UFF7</accession>
<dbReference type="EMBL" id="CP022316">
    <property type="protein sequence ID" value="ASK66691.1"/>
    <property type="molecule type" value="Genomic_DNA"/>
</dbReference>
<reference evidence="3" key="1">
    <citation type="submission" date="2017-07" db="EMBL/GenBank/DDBJ databases">
        <title>Brachybacterium sp. VR2415.</title>
        <authorList>
            <person name="Tak E.J."/>
            <person name="Bae J.-W."/>
        </authorList>
    </citation>
    <scope>NUCLEOTIDE SEQUENCE [LARGE SCALE GENOMIC DNA]</scope>
    <source>
        <strain evidence="3">VR2415</strain>
    </source>
</reference>
<evidence type="ECO:0000313" key="3">
    <source>
        <dbReference type="Proteomes" id="UP000198398"/>
    </source>
</evidence>
<name>A0A220UFF7_9MICO</name>
<organism evidence="2 3">
    <name type="scientific">Brachybacterium avium</name>
    <dbReference type="NCBI Taxonomy" id="2017485"/>
    <lineage>
        <taxon>Bacteria</taxon>
        <taxon>Bacillati</taxon>
        <taxon>Actinomycetota</taxon>
        <taxon>Actinomycetes</taxon>
        <taxon>Micrococcales</taxon>
        <taxon>Dermabacteraceae</taxon>
        <taxon>Brachybacterium</taxon>
    </lineage>
</organism>
<feature type="compositionally biased region" description="Polar residues" evidence="1">
    <location>
        <begin position="494"/>
        <end position="504"/>
    </location>
</feature>
<dbReference type="OrthoDB" id="4790251at2"/>
<keyword evidence="3" id="KW-1185">Reference proteome</keyword>
<dbReference type="Proteomes" id="UP000198398">
    <property type="component" value="Chromosome"/>
</dbReference>
<gene>
    <name evidence="2" type="ORF">CFK39_13725</name>
</gene>
<feature type="region of interest" description="Disordered" evidence="1">
    <location>
        <begin position="107"/>
        <end position="126"/>
    </location>
</feature>
<evidence type="ECO:0000313" key="2">
    <source>
        <dbReference type="EMBL" id="ASK66691.1"/>
    </source>
</evidence>
<dbReference type="RefSeq" id="WP_089065927.1">
    <property type="nucleotide sequence ID" value="NZ_CP022316.1"/>
</dbReference>
<evidence type="ECO:0000256" key="1">
    <source>
        <dbReference type="SAM" id="MobiDB-lite"/>
    </source>
</evidence>
<feature type="compositionally biased region" description="Low complexity" evidence="1">
    <location>
        <begin position="298"/>
        <end position="324"/>
    </location>
</feature>
<protein>
    <submittedName>
        <fullName evidence="2">Uncharacterized protein</fullName>
    </submittedName>
</protein>
<feature type="region of interest" description="Disordered" evidence="1">
    <location>
        <begin position="489"/>
        <end position="518"/>
    </location>
</feature>
<feature type="region of interest" description="Disordered" evidence="1">
    <location>
        <begin position="278"/>
        <end position="359"/>
    </location>
</feature>
<proteinExistence type="predicted"/>
<dbReference type="Gene3D" id="1.10.1740.10">
    <property type="match status" value="1"/>
</dbReference>
<dbReference type="KEGG" id="brv:CFK39_13725"/>
<sequence>MGSDARTGEMPAIPEDTVDLGERLDPVRTLLRRTAAGDQRAASALVDVLGPRIHGLAVHVTGSAARAEKLAVTVLRSCLRDAGDLATSGLPGEAAVLDRARRAAVATDPTGDVRSLAGPGPAADRTSDRREIDVLRVLLELPPVQRALVESAAQGRFPFTGAARQQPALTISEVLDALVPFGGPPDAETRGLSSLDALALADEGERQRLRELTRSPEAAGIHLRAIEAAARLALLTAVPPSRDLRIAVLEGFSARAPDPVATGSDALGEGEAAYSGTYSTPVLGTDTQRRVVGPPPVAGGVHVGAGEPPAGSPASPDAAPPLAAQGTDAAPAFAFRPTDEKERSRRGRRREKQGARAGTRRVPWVSRSVAALALIASLVLGALLLDSHRRLEDSEAFAATWVDRSVAPGALLIAGSSDNGTWQAVLAEDGLALRAEGVAGWQGEVLELWGESDGVQRSLGVLDLDPDGTIEFTSEFTSPQNAQRLFVTREMSPGNESGSPSSKVVASLDPPAGELAQA</sequence>